<dbReference type="OrthoDB" id="379305at2157"/>
<evidence type="ECO:0000313" key="1">
    <source>
        <dbReference type="EMBL" id="ADG91067.1"/>
    </source>
</evidence>
<reference evidence="2" key="2">
    <citation type="journal article" date="2010" name="Stand. Genomic Sci.">
        <title>Complete genome sequence of Thermosphaera aggregans type strain (M11TLT).</title>
        <authorList>
            <person name="Spring S."/>
            <person name="Rachel R."/>
            <person name="Lapidus A."/>
            <person name="Davenport K."/>
            <person name="Tice H."/>
            <person name="Copeland A."/>
            <person name="Cheng J.-F."/>
            <person name="Lucas S."/>
            <person name="Chen F."/>
            <person name="Nolan M."/>
            <person name="Bruce D."/>
            <person name="Goodwin L."/>
            <person name="Pitluck S."/>
            <person name="Ivanova N."/>
            <person name="Mavromatis K."/>
            <person name="Ovchinnikova G."/>
            <person name="Pati A."/>
            <person name="Chen A."/>
            <person name="Palaniappan K."/>
            <person name="Land M."/>
            <person name="Hauser L."/>
            <person name="Chang Y.-J."/>
            <person name="Jeffries C.C."/>
            <person name="Brettin T."/>
            <person name="Detter J.C."/>
            <person name="Tapia R."/>
            <person name="Han C."/>
            <person name="Heimerl T."/>
            <person name="Weikl F."/>
            <person name="Brambilla E."/>
            <person name="Goker M."/>
            <person name="Bristow J."/>
            <person name="Eisen J.A."/>
            <person name="Markowitz V."/>
            <person name="Hugenholtz P."/>
            <person name="Kyrpides N.C."/>
            <person name="Klenk H.-P."/>
        </authorList>
    </citation>
    <scope>NUCLEOTIDE SEQUENCE [LARGE SCALE GENOMIC DNA]</scope>
    <source>
        <strain evidence="2">DSM 11486 / M11TL</strain>
    </source>
</reference>
<dbReference type="AlphaFoldDB" id="D5U1R7"/>
<dbReference type="STRING" id="633148.Tagg_0794"/>
<evidence type="ECO:0000313" key="2">
    <source>
        <dbReference type="Proteomes" id="UP000002376"/>
    </source>
</evidence>
<gene>
    <name evidence="1" type="ordered locus">Tagg_0794</name>
</gene>
<reference evidence="1 2" key="1">
    <citation type="journal article" date="2010" name="Stand. Genomic Sci.">
        <title>Complete genome sequence of Thermosphaera aggregans type strain (M11TL).</title>
        <authorList>
            <person name="Spring S."/>
            <person name="Rachel R."/>
            <person name="Lapidus A."/>
            <person name="Davenport K."/>
            <person name="Tice H."/>
            <person name="Copeland A."/>
            <person name="Cheng J.F."/>
            <person name="Lucas S."/>
            <person name="Chen F."/>
            <person name="Nolan M."/>
            <person name="Bruce D."/>
            <person name="Goodwin L."/>
            <person name="Pitluck S."/>
            <person name="Ivanova N."/>
            <person name="Mavromatis K."/>
            <person name="Ovchinnikova G."/>
            <person name="Pati A."/>
            <person name="Chen A."/>
            <person name="Palaniappan K."/>
            <person name="Land M."/>
            <person name="Hauser L."/>
            <person name="Chang Y.J."/>
            <person name="Jeffries C.C."/>
            <person name="Brettin T."/>
            <person name="Detter J.C."/>
            <person name="Tapia R."/>
            <person name="Han C."/>
            <person name="Heimerl T."/>
            <person name="Weikl F."/>
            <person name="Brambilla E."/>
            <person name="Goker M."/>
            <person name="Bristow J."/>
            <person name="Eisen J.A."/>
            <person name="Markowitz V."/>
            <person name="Hugenholtz P."/>
            <person name="Kyrpides N.C."/>
            <person name="Klenk H.P."/>
        </authorList>
    </citation>
    <scope>NUCLEOTIDE SEQUENCE [LARGE SCALE GENOMIC DNA]</scope>
    <source>
        <strain evidence="2">DSM 11486 / M11TL</strain>
    </source>
</reference>
<protein>
    <recommendedName>
        <fullName evidence="3">DUF973 family protein</fullName>
    </recommendedName>
</protein>
<accession>D5U1R7</accession>
<dbReference type="RefSeq" id="WP_013129660.1">
    <property type="nucleotide sequence ID" value="NC_014160.1"/>
</dbReference>
<dbReference type="Proteomes" id="UP000002376">
    <property type="component" value="Chromosome"/>
</dbReference>
<dbReference type="eggNOG" id="arCOG03872">
    <property type="taxonomic scope" value="Archaea"/>
</dbReference>
<dbReference type="GeneID" id="9165809"/>
<reference key="3">
    <citation type="submission" date="2010-02" db="EMBL/GenBank/DDBJ databases">
        <title>Complete genome sequence of Thermosphaera aggregans type strain (M11TL).</title>
        <authorList>
            <consortium name="US DOE Joint Genome Institute (JGI-PGF)"/>
            <person name="Spring S."/>
            <person name="Lapidus A."/>
            <person name="Munk C."/>
            <person name="Schroeder M."/>
            <person name="Glavina Del Rio T."/>
            <person name="Tice H."/>
            <person name="Copeland A."/>
            <person name="Cheng J.-F."/>
            <person name="Lucas S."/>
            <person name="Chen F."/>
            <person name="Nolan M."/>
            <person name="Bruce D."/>
            <person name="Goodwin L."/>
            <person name="Pitluck S."/>
            <person name="Ivanova N."/>
            <person name="Mavromatis K."/>
            <person name="Ovchinnikova G."/>
            <person name="Pati A."/>
            <person name="Chen A."/>
            <person name="Palaniappan K."/>
            <person name="Land M."/>
            <person name="Hauser L."/>
            <person name="Chang Y.-J."/>
            <person name="Jeffries C.C."/>
            <person name="Brettin T."/>
            <person name="Detter J.C."/>
            <person name="Tapia R."/>
            <person name="Han C."/>
            <person name="Chain P."/>
            <person name="Heimerl T."/>
            <person name="Weik F."/>
            <person name="Goker M."/>
            <person name="Rachel R."/>
            <person name="Bristow J."/>
            <person name="Eisen J.A."/>
            <person name="Markowitz V."/>
            <person name="Hugenholtz P."/>
            <person name="Kyrpides N.C."/>
            <person name="Klenk H.-P."/>
        </authorList>
    </citation>
    <scope>NUCLEOTIDE SEQUENCE</scope>
    <source>
        <strain>DSM 11486</strain>
    </source>
</reference>
<organism evidence="1 2">
    <name type="scientific">Thermosphaera aggregans (strain DSM 11486 / M11TL)</name>
    <dbReference type="NCBI Taxonomy" id="633148"/>
    <lineage>
        <taxon>Archaea</taxon>
        <taxon>Thermoproteota</taxon>
        <taxon>Thermoprotei</taxon>
        <taxon>Desulfurococcales</taxon>
        <taxon>Desulfurococcaceae</taxon>
        <taxon>Thermosphaera</taxon>
    </lineage>
</organism>
<name>D5U1R7_THEAM</name>
<dbReference type="EMBL" id="CP001939">
    <property type="protein sequence ID" value="ADG91067.1"/>
    <property type="molecule type" value="Genomic_DNA"/>
</dbReference>
<evidence type="ECO:0008006" key="3">
    <source>
        <dbReference type="Google" id="ProtNLM"/>
    </source>
</evidence>
<proteinExistence type="predicted"/>
<keyword evidence="2" id="KW-1185">Reference proteome</keyword>
<sequence length="134" mass="13988">MKAVSGLVATALLLALTIAGGVLLYNYVYGYLAGGGSSGGVEVVYAALYDHGPVKELYAEVFNTGLKTVRVEKVVLIQNGSTVVEASVNGVSIPAGGKTAIVVGNITASVNNTLPLYLRIYYDGQPSKLFEVFK</sequence>
<dbReference type="KEGG" id="tag:Tagg_0794"/>
<dbReference type="HOGENOM" id="CLU_1821107_0_0_2"/>